<feature type="region of interest" description="Disordered" evidence="1">
    <location>
        <begin position="37"/>
        <end position="57"/>
    </location>
</feature>
<organism evidence="2 3">
    <name type="scientific">Caenimonas koreensis DSM 17982</name>
    <dbReference type="NCBI Taxonomy" id="1121255"/>
    <lineage>
        <taxon>Bacteria</taxon>
        <taxon>Pseudomonadati</taxon>
        <taxon>Pseudomonadota</taxon>
        <taxon>Betaproteobacteria</taxon>
        <taxon>Burkholderiales</taxon>
        <taxon>Comamonadaceae</taxon>
        <taxon>Caenimonas</taxon>
    </lineage>
</organism>
<dbReference type="AlphaFoldDB" id="A0A844B6C5"/>
<sequence>MSRISPPTFQKLSLTAAVKANEPVDMATKADAFAAVTLTPPPMPGSPRPNMTREERASRAMQAMKAKLLTALACGVDPLQMRFWSDPLGTRAKSAREAMLATAAWDDGAR</sequence>
<name>A0A844B6C5_9BURK</name>
<evidence type="ECO:0000313" key="2">
    <source>
        <dbReference type="EMBL" id="MRD47057.1"/>
    </source>
</evidence>
<reference evidence="2 3" key="1">
    <citation type="submission" date="2019-11" db="EMBL/GenBank/DDBJ databases">
        <title>Caenimonas koreensis gen. nov., sp. nov., isolated from activated sludge.</title>
        <authorList>
            <person name="Seung H.R."/>
        </authorList>
    </citation>
    <scope>NUCLEOTIDE SEQUENCE [LARGE SCALE GENOMIC DNA]</scope>
    <source>
        <strain evidence="2 3">EMB320</strain>
    </source>
</reference>
<accession>A0A844B6C5</accession>
<protein>
    <submittedName>
        <fullName evidence="2">Uncharacterized protein</fullName>
    </submittedName>
</protein>
<evidence type="ECO:0000256" key="1">
    <source>
        <dbReference type="SAM" id="MobiDB-lite"/>
    </source>
</evidence>
<evidence type="ECO:0000313" key="3">
    <source>
        <dbReference type="Proteomes" id="UP000487350"/>
    </source>
</evidence>
<dbReference type="EMBL" id="WJBU01000006">
    <property type="protein sequence ID" value="MRD47057.1"/>
    <property type="molecule type" value="Genomic_DNA"/>
</dbReference>
<proteinExistence type="predicted"/>
<dbReference type="RefSeq" id="WP_153584398.1">
    <property type="nucleotide sequence ID" value="NZ_WJBU01000006.1"/>
</dbReference>
<keyword evidence="3" id="KW-1185">Reference proteome</keyword>
<gene>
    <name evidence="2" type="ORF">GHT07_07190</name>
</gene>
<comment type="caution">
    <text evidence="2">The sequence shown here is derived from an EMBL/GenBank/DDBJ whole genome shotgun (WGS) entry which is preliminary data.</text>
</comment>
<dbReference type="Proteomes" id="UP000487350">
    <property type="component" value="Unassembled WGS sequence"/>
</dbReference>